<keyword evidence="10" id="KW-1185">Reference proteome</keyword>
<keyword evidence="3" id="KW-0813">Transport</keyword>
<feature type="transmembrane region" description="Helical" evidence="8">
    <location>
        <begin position="178"/>
        <end position="199"/>
    </location>
</feature>
<dbReference type="PANTHER" id="PTHR30269:SF37">
    <property type="entry name" value="MEMBRANE TRANSPORTER PROTEIN"/>
    <property type="match status" value="1"/>
</dbReference>
<feature type="transmembrane region" description="Helical" evidence="8">
    <location>
        <begin position="28"/>
        <end position="48"/>
    </location>
</feature>
<comment type="subcellular location">
    <subcellularLocation>
        <location evidence="1 8">Cell membrane</location>
        <topology evidence="1 8">Multi-pass membrane protein</topology>
    </subcellularLocation>
</comment>
<evidence type="ECO:0000256" key="1">
    <source>
        <dbReference type="ARBA" id="ARBA00004651"/>
    </source>
</evidence>
<reference evidence="9 10" key="1">
    <citation type="submission" date="2018-04" db="EMBL/GenBank/DDBJ databases">
        <title>Genomic Encyclopedia of Archaeal and Bacterial Type Strains, Phase II (KMG-II): from individual species to whole genera.</title>
        <authorList>
            <person name="Goeker M."/>
        </authorList>
    </citation>
    <scope>NUCLEOTIDE SEQUENCE [LARGE SCALE GENOMIC DNA]</scope>
    <source>
        <strain evidence="9 10">DSM 25521</strain>
    </source>
</reference>
<dbReference type="GO" id="GO:0005886">
    <property type="term" value="C:plasma membrane"/>
    <property type="evidence" value="ECO:0007669"/>
    <property type="project" value="UniProtKB-SubCell"/>
</dbReference>
<feature type="transmembrane region" description="Helical" evidence="8">
    <location>
        <begin position="109"/>
        <end position="127"/>
    </location>
</feature>
<evidence type="ECO:0000256" key="3">
    <source>
        <dbReference type="ARBA" id="ARBA00022448"/>
    </source>
</evidence>
<dbReference type="InterPro" id="IPR052017">
    <property type="entry name" value="TSUP"/>
</dbReference>
<name>A0A2T4YZZ2_9HYPH</name>
<evidence type="ECO:0000256" key="4">
    <source>
        <dbReference type="ARBA" id="ARBA00022475"/>
    </source>
</evidence>
<feature type="transmembrane region" description="Helical" evidence="8">
    <location>
        <begin position="55"/>
        <end position="74"/>
    </location>
</feature>
<keyword evidence="6 8" id="KW-1133">Transmembrane helix</keyword>
<comment type="similarity">
    <text evidence="2 8">Belongs to the 4-toluene sulfonate uptake permease (TSUP) (TC 2.A.102) family.</text>
</comment>
<dbReference type="OrthoDB" id="7028171at2"/>
<dbReference type="RefSeq" id="WP_108178445.1">
    <property type="nucleotide sequence ID" value="NZ_PZZL01000007.1"/>
</dbReference>
<sequence length="263" mass="28052">MTLASLTAALPADWSFYAVGAVATFLMALGKGAFGGGLALLGIPLLALVMDPIQAAIVTALLVAFMDFFALGSFPRTAWSKPDLTWIMPGFLAGLFLGFLTFEWVDRRWVALVIALITLAFTIHHFARRGATAATIPVMPGFAALAGAGAGFTTYVAHAGGPPMALYLLRRGLTKTEFAATTVIIFTIGNLVKLPGYVYSGLDEPAVFVKALVLAPIVPFGVLIGRWLHDRLPRERLFTLCYVLVGLAGTKLLVDALRALWIA</sequence>
<feature type="transmembrane region" description="Helical" evidence="8">
    <location>
        <begin position="133"/>
        <end position="157"/>
    </location>
</feature>
<feature type="transmembrane region" description="Helical" evidence="8">
    <location>
        <begin position="237"/>
        <end position="261"/>
    </location>
</feature>
<accession>A0A2T4YZZ2</accession>
<keyword evidence="5 8" id="KW-0812">Transmembrane</keyword>
<evidence type="ECO:0000313" key="9">
    <source>
        <dbReference type="EMBL" id="PTM52791.1"/>
    </source>
</evidence>
<dbReference type="EMBL" id="PZZL01000007">
    <property type="protein sequence ID" value="PTM52791.1"/>
    <property type="molecule type" value="Genomic_DNA"/>
</dbReference>
<comment type="caution">
    <text evidence="9">The sequence shown here is derived from an EMBL/GenBank/DDBJ whole genome shotgun (WGS) entry which is preliminary data.</text>
</comment>
<keyword evidence="4 8" id="KW-1003">Cell membrane</keyword>
<dbReference type="Pfam" id="PF01925">
    <property type="entry name" value="TauE"/>
    <property type="match status" value="1"/>
</dbReference>
<dbReference type="PANTHER" id="PTHR30269">
    <property type="entry name" value="TRANSMEMBRANE PROTEIN YFCA"/>
    <property type="match status" value="1"/>
</dbReference>
<dbReference type="Proteomes" id="UP000241808">
    <property type="component" value="Unassembled WGS sequence"/>
</dbReference>
<feature type="transmembrane region" description="Helical" evidence="8">
    <location>
        <begin position="86"/>
        <end position="102"/>
    </location>
</feature>
<dbReference type="InterPro" id="IPR002781">
    <property type="entry name" value="TM_pro_TauE-like"/>
</dbReference>
<evidence type="ECO:0000313" key="10">
    <source>
        <dbReference type="Proteomes" id="UP000241808"/>
    </source>
</evidence>
<organism evidence="9 10">
    <name type="scientific">Phreatobacter oligotrophus</name>
    <dbReference type="NCBI Taxonomy" id="1122261"/>
    <lineage>
        <taxon>Bacteria</taxon>
        <taxon>Pseudomonadati</taxon>
        <taxon>Pseudomonadota</taxon>
        <taxon>Alphaproteobacteria</taxon>
        <taxon>Hyphomicrobiales</taxon>
        <taxon>Phreatobacteraceae</taxon>
        <taxon>Phreatobacter</taxon>
    </lineage>
</organism>
<evidence type="ECO:0000256" key="2">
    <source>
        <dbReference type="ARBA" id="ARBA00009142"/>
    </source>
</evidence>
<dbReference type="AlphaFoldDB" id="A0A2T4YZZ2"/>
<feature type="transmembrane region" description="Helical" evidence="8">
    <location>
        <begin position="205"/>
        <end position="225"/>
    </location>
</feature>
<evidence type="ECO:0000256" key="8">
    <source>
        <dbReference type="RuleBase" id="RU363041"/>
    </source>
</evidence>
<gene>
    <name evidence="9" type="ORF">C8P69_10769</name>
</gene>
<keyword evidence="7 8" id="KW-0472">Membrane</keyword>
<protein>
    <recommendedName>
        <fullName evidence="8">Probable membrane transporter protein</fullName>
    </recommendedName>
</protein>
<evidence type="ECO:0000256" key="5">
    <source>
        <dbReference type="ARBA" id="ARBA00022692"/>
    </source>
</evidence>
<evidence type="ECO:0000256" key="7">
    <source>
        <dbReference type="ARBA" id="ARBA00023136"/>
    </source>
</evidence>
<proteinExistence type="inferred from homology"/>
<evidence type="ECO:0000256" key="6">
    <source>
        <dbReference type="ARBA" id="ARBA00022989"/>
    </source>
</evidence>